<evidence type="ECO:0000259" key="3">
    <source>
        <dbReference type="Pfam" id="PF25116"/>
    </source>
</evidence>
<evidence type="ECO:0008006" key="7">
    <source>
        <dbReference type="Google" id="ProtNLM"/>
    </source>
</evidence>
<proteinExistence type="predicted"/>
<dbReference type="Pfam" id="PF25115">
    <property type="entry name" value="Agd3_CE"/>
    <property type="match status" value="1"/>
</dbReference>
<evidence type="ECO:0000256" key="1">
    <source>
        <dbReference type="SAM" id="SignalP"/>
    </source>
</evidence>
<keyword evidence="6" id="KW-1185">Reference proteome</keyword>
<dbReference type="RefSeq" id="XP_064709307.1">
    <property type="nucleotide sequence ID" value="XM_064854581.1"/>
</dbReference>
<name>A0AAV9NMF6_9EURO</name>
<dbReference type="GeneID" id="89979202"/>
<organism evidence="5 6">
    <name type="scientific">Exophiala bonariae</name>
    <dbReference type="NCBI Taxonomy" id="1690606"/>
    <lineage>
        <taxon>Eukaryota</taxon>
        <taxon>Fungi</taxon>
        <taxon>Dikarya</taxon>
        <taxon>Ascomycota</taxon>
        <taxon>Pezizomycotina</taxon>
        <taxon>Eurotiomycetes</taxon>
        <taxon>Chaetothyriomycetidae</taxon>
        <taxon>Chaetothyriales</taxon>
        <taxon>Herpotrichiellaceae</taxon>
        <taxon>Exophiala</taxon>
    </lineage>
</organism>
<evidence type="ECO:0000259" key="4">
    <source>
        <dbReference type="Pfam" id="PF25117"/>
    </source>
</evidence>
<feature type="chain" id="PRO_5043418062" description="Extracellular serine-rich protein" evidence="1">
    <location>
        <begin position="23"/>
        <end position="742"/>
    </location>
</feature>
<dbReference type="AlphaFoldDB" id="A0AAV9NMF6"/>
<evidence type="ECO:0000259" key="2">
    <source>
        <dbReference type="Pfam" id="PF25115"/>
    </source>
</evidence>
<comment type="caution">
    <text evidence="5">The sequence shown here is derived from an EMBL/GenBank/DDBJ whole genome shotgun (WGS) entry which is preliminary data.</text>
</comment>
<dbReference type="InterPro" id="IPR056825">
    <property type="entry name" value="Agd3_C"/>
</dbReference>
<feature type="domain" description="Agd3 deacetylase" evidence="2">
    <location>
        <begin position="308"/>
        <end position="672"/>
    </location>
</feature>
<evidence type="ECO:0000313" key="5">
    <source>
        <dbReference type="EMBL" id="KAK5058784.1"/>
    </source>
</evidence>
<sequence>MTLLEVLSRLLAVLTATATTSAQSTSTTSSVIAVTTTPAALTTSFISTSSFITSTSSTSLTPSTTTTTSSSTASAVPSLINSTVQGKILVIARDAASASSASSGFNGYGIPFDALLVPQSGTSLPQLTDTTGGLYGGIVVVSQVSYDYGTAGFQSALTSEQWTQLYNYQITYGVRMVQLDVYPGPAFGATALGGCCNAGVEQLISFSNTSAFSQAGLKMGAGVSTLGLYHYPAQISNASTTFEVAQFAAAAGFQKSTAAVINNFSGRQQMVFFISFATDWSPTSNFLQHAYITWITRGLYAGYRRVNLNTQIDDMFLSTGIYSPSGTEYRVTTSDVKSIADWVPKIQAKMNQGSSYLPEIGHNGNGNIEYAGQVSTASATRCAPGAIDTEERNDTALEFQKPLGTGTDAWPLTPTKYGYSVLCDNYDPLKVWFSTNSNRDKFTHISHTFTHYELNNATYADALKEIQFNQAWMDQIGLNKGKFSSDGLIPPAITGLHNGDVLRAWKDAGLTHCVGDNTRVPLRNPKNTMYGLTTDVASNGYAGFLVIPRWATRIYYNCDTPACTTQEWIDTSAGAGTFADLLAVEKSDTMRHLFGLYREGYMFHQANLRTTGVAAIVINGVSANISIFQAWVETVVQEFARLVNWPMISLKQSDLATAFKAREARDKCGYGISWAVNNGKITQVTVKASGNSCASQIPLTVPASVSNVQSSTQEKIGNDPLTLWVTLAGAAKTFTLSTALAV</sequence>
<dbReference type="PANTHER" id="PTHR31002:SF34">
    <property type="entry name" value="CELL WALL PROTEIN CWP1-RELATED"/>
    <property type="match status" value="1"/>
</dbReference>
<dbReference type="Pfam" id="PF25116">
    <property type="entry name" value="CBM87_Agd3"/>
    <property type="match status" value="1"/>
</dbReference>
<evidence type="ECO:0000313" key="6">
    <source>
        <dbReference type="Proteomes" id="UP001358417"/>
    </source>
</evidence>
<feature type="domain" description="Agd3 CBM87" evidence="3">
    <location>
        <begin position="84"/>
        <end position="294"/>
    </location>
</feature>
<accession>A0AAV9NMF6</accession>
<protein>
    <recommendedName>
        <fullName evidence="7">Extracellular serine-rich protein</fullName>
    </recommendedName>
</protein>
<dbReference type="EMBL" id="JAVRRD010000005">
    <property type="protein sequence ID" value="KAK5058784.1"/>
    <property type="molecule type" value="Genomic_DNA"/>
</dbReference>
<dbReference type="InterPro" id="IPR050788">
    <property type="entry name" value="Yeast_SRP1/TIP1_CWP"/>
</dbReference>
<keyword evidence="1" id="KW-0732">Signal</keyword>
<dbReference type="InterPro" id="IPR056827">
    <property type="entry name" value="CBM87_Agd3"/>
</dbReference>
<feature type="signal peptide" evidence="1">
    <location>
        <begin position="1"/>
        <end position="22"/>
    </location>
</feature>
<dbReference type="Proteomes" id="UP001358417">
    <property type="component" value="Unassembled WGS sequence"/>
</dbReference>
<dbReference type="InterPro" id="IPR056826">
    <property type="entry name" value="Agd3_CE"/>
</dbReference>
<gene>
    <name evidence="5" type="ORF">LTR84_011048</name>
</gene>
<dbReference type="Pfam" id="PF25117">
    <property type="entry name" value="Agd3_C"/>
    <property type="match status" value="1"/>
</dbReference>
<feature type="domain" description="Agd3 C-terminal" evidence="4">
    <location>
        <begin position="674"/>
        <end position="739"/>
    </location>
</feature>
<reference evidence="5 6" key="1">
    <citation type="submission" date="2023-08" db="EMBL/GenBank/DDBJ databases">
        <title>Black Yeasts Isolated from many extreme environments.</title>
        <authorList>
            <person name="Coleine C."/>
            <person name="Stajich J.E."/>
            <person name="Selbmann L."/>
        </authorList>
    </citation>
    <scope>NUCLEOTIDE SEQUENCE [LARGE SCALE GENOMIC DNA]</scope>
    <source>
        <strain evidence="5 6">CCFEE 5792</strain>
    </source>
</reference>
<dbReference type="PANTHER" id="PTHR31002">
    <property type="entry name" value="SERIPAUPERIN"/>
    <property type="match status" value="1"/>
</dbReference>